<dbReference type="AlphaFoldDB" id="A0A3D8TUL3"/>
<evidence type="ECO:0000313" key="2">
    <source>
        <dbReference type="Proteomes" id="UP000257055"/>
    </source>
</evidence>
<organism evidence="1 2">
    <name type="scientific">Listeria kieliensis</name>
    <dbReference type="NCBI Taxonomy" id="1621700"/>
    <lineage>
        <taxon>Bacteria</taxon>
        <taxon>Bacillati</taxon>
        <taxon>Bacillota</taxon>
        <taxon>Bacilli</taxon>
        <taxon>Bacillales</taxon>
        <taxon>Listeriaceae</taxon>
        <taxon>Listeria</taxon>
    </lineage>
</organism>
<reference evidence="2" key="1">
    <citation type="submission" date="2015-04" db="EMBL/GenBank/DDBJ databases">
        <authorList>
            <person name="Schardt J."/>
            <person name="Mueller-Herbst S."/>
            <person name="Scherer S."/>
            <person name="Huptas C."/>
        </authorList>
    </citation>
    <scope>NUCLEOTIDE SEQUENCE [LARGE SCALE GENOMIC DNA]</scope>
    <source>
        <strain evidence="2">Kiel-L1</strain>
    </source>
</reference>
<dbReference type="Gene3D" id="3.40.30.10">
    <property type="entry name" value="Glutaredoxin"/>
    <property type="match status" value="1"/>
</dbReference>
<evidence type="ECO:0000313" key="1">
    <source>
        <dbReference type="EMBL" id="RDX02565.1"/>
    </source>
</evidence>
<accession>A0A3D8TUL3</accession>
<protein>
    <submittedName>
        <fullName evidence="1">Uncharacterized protein</fullName>
    </submittedName>
</protein>
<sequence length="108" mass="12596">MIELSYYCLEKTKKDELALTIFRSLMESVQSDDFRNLVDEEAKLSLYFYEQFSEPFEKQPAIHCVIQQEGPSVLPLVLGNGKVIKKRKLLKIRELEKLLHIGISFQCD</sequence>
<comment type="caution">
    <text evidence="1">The sequence shown here is derived from an EMBL/GenBank/DDBJ whole genome shotgun (WGS) entry which is preliminary data.</text>
</comment>
<dbReference type="EMBL" id="LARY01000001">
    <property type="protein sequence ID" value="RDX02565.1"/>
    <property type="molecule type" value="Genomic_DNA"/>
</dbReference>
<name>A0A3D8TUL3_9LIST</name>
<dbReference type="RefSeq" id="WP_115752252.1">
    <property type="nucleotide sequence ID" value="NZ_LARY01000001.1"/>
</dbReference>
<keyword evidence="2" id="KW-1185">Reference proteome</keyword>
<dbReference type="Proteomes" id="UP000257055">
    <property type="component" value="Unassembled WGS sequence"/>
</dbReference>
<proteinExistence type="predicted"/>
<gene>
    <name evidence="1" type="ORF">UR08_03380</name>
</gene>